<evidence type="ECO:0000313" key="2">
    <source>
        <dbReference type="Proteomes" id="UP001176961"/>
    </source>
</evidence>
<gene>
    <name evidence="1" type="ORF">CYNAS_LOCUS16959</name>
</gene>
<protein>
    <submittedName>
        <fullName evidence="1">Uncharacterized protein</fullName>
    </submittedName>
</protein>
<organism evidence="1 2">
    <name type="scientific">Cylicocyclus nassatus</name>
    <name type="common">Nematode worm</name>
    <dbReference type="NCBI Taxonomy" id="53992"/>
    <lineage>
        <taxon>Eukaryota</taxon>
        <taxon>Metazoa</taxon>
        <taxon>Ecdysozoa</taxon>
        <taxon>Nematoda</taxon>
        <taxon>Chromadorea</taxon>
        <taxon>Rhabditida</taxon>
        <taxon>Rhabditina</taxon>
        <taxon>Rhabditomorpha</taxon>
        <taxon>Strongyloidea</taxon>
        <taxon>Strongylidae</taxon>
        <taxon>Cylicocyclus</taxon>
    </lineage>
</organism>
<reference evidence="1" key="1">
    <citation type="submission" date="2023-07" db="EMBL/GenBank/DDBJ databases">
        <authorList>
            <consortium name="CYATHOMIX"/>
        </authorList>
    </citation>
    <scope>NUCLEOTIDE SEQUENCE</scope>
    <source>
        <strain evidence="1">N/A</strain>
    </source>
</reference>
<evidence type="ECO:0000313" key="1">
    <source>
        <dbReference type="EMBL" id="CAJ0604976.1"/>
    </source>
</evidence>
<dbReference type="AlphaFoldDB" id="A0AA36H726"/>
<sequence>MGSSIVESLKSNCVVVCTRSAVRPEKIRLRNNLKQQRELRMICWQLVQTYNVRTPLGDMDTKILLKGIRTTNLSTSPHLARF</sequence>
<accession>A0AA36H726</accession>
<dbReference type="Proteomes" id="UP001176961">
    <property type="component" value="Unassembled WGS sequence"/>
</dbReference>
<proteinExistence type="predicted"/>
<comment type="caution">
    <text evidence="1">The sequence shown here is derived from an EMBL/GenBank/DDBJ whole genome shotgun (WGS) entry which is preliminary data.</text>
</comment>
<keyword evidence="2" id="KW-1185">Reference proteome</keyword>
<dbReference type="EMBL" id="CATQJL010000316">
    <property type="protein sequence ID" value="CAJ0604976.1"/>
    <property type="molecule type" value="Genomic_DNA"/>
</dbReference>
<name>A0AA36H726_CYLNA</name>